<organism evidence="2 3">
    <name type="scientific">Gemmatirosa kalamazoonensis</name>
    <dbReference type="NCBI Taxonomy" id="861299"/>
    <lineage>
        <taxon>Bacteria</taxon>
        <taxon>Pseudomonadati</taxon>
        <taxon>Gemmatimonadota</taxon>
        <taxon>Gemmatimonadia</taxon>
        <taxon>Gemmatimonadales</taxon>
        <taxon>Gemmatimonadaceae</taxon>
        <taxon>Gemmatirosa</taxon>
    </lineage>
</organism>
<evidence type="ECO:0000313" key="2">
    <source>
        <dbReference type="EMBL" id="AHG89843.1"/>
    </source>
</evidence>
<gene>
    <name evidence="2" type="ORF">J421_2306</name>
</gene>
<dbReference type="eggNOG" id="ENOG502ZFXI">
    <property type="taxonomic scope" value="Bacteria"/>
</dbReference>
<sequence>MPTLAESIATFLAKADAGEIVNRKTGRAGRFPKSRRDPILSNVRAAVRHALIPMHGDRCLSDAELEATEMAPLFASLPDVAYLGAVERSDPGKERSNVRLFVSVVTGRDAVTERKPADPSRVLPPFEPLYEALVRDAEATGLRRNYPAALLRFQDLLLANGVADPTVIPDDFDAVMAMGARVGRSRSRVHYELGAYRKAADLLGAADLPRCYEVVTPRGQGIRGLPDHPELLRRAGVATNPLDLTPLDMVKALAPKLGAAVEEVTNAGRHAGLSPAWERSLADTASWIVASLIRLQESHGQAREIALPTLTWYALWTHRVAVQITGTTTERDDQLAELLGESAAPVEMQPLMRRLADISARRSYEHSPLTLKNPAHEDDEVPVYTEKLMQQVEIAFMIAHRFFGTTLLQKSPEKWVPARVAYEELTGHMETYNKPRHLVGRKAKGKLVLTWPQLVCLGLPYLRRRALHLEAQVQERRARLGHLESRESQKLVDDFHNAVRDYVTTAVLADDSLRVKNYSGAIAGEHVVVTPIRDARGRWVGVSEIRTRFSGLDEHEVSLKVDTRGTTPNERERRLSPGIVDHRLFHVFWTEGRARALVRAGVLPDVQAFDPADDGYAVWVTPRPSERQRTAAGWRGHMSTDSLSEIFGRSLHAIVRDVLRMNVPDYDDPALTEEYRAIFSAHYVRLLVGNYFGGVLGDWTTACVRTNDSEATLRKHYVHISAAMNERMHRRGPENPRWFNSVIARMLELRDGDDWDAFWDAFDPDRPDAALPQLETGPTAAERRRRRRAA</sequence>
<dbReference type="AlphaFoldDB" id="W0RK86"/>
<dbReference type="KEGG" id="gba:J421_2306"/>
<keyword evidence="3" id="KW-1185">Reference proteome</keyword>
<dbReference type="RefSeq" id="WP_025411327.1">
    <property type="nucleotide sequence ID" value="NZ_CP007128.1"/>
</dbReference>
<feature type="region of interest" description="Disordered" evidence="1">
    <location>
        <begin position="766"/>
        <end position="790"/>
    </location>
</feature>
<evidence type="ECO:0000256" key="1">
    <source>
        <dbReference type="SAM" id="MobiDB-lite"/>
    </source>
</evidence>
<protein>
    <submittedName>
        <fullName evidence="2">Uncharacterized protein</fullName>
    </submittedName>
</protein>
<dbReference type="InParanoid" id="W0RK86"/>
<proteinExistence type="predicted"/>
<name>W0RK86_9BACT</name>
<evidence type="ECO:0000313" key="3">
    <source>
        <dbReference type="Proteomes" id="UP000019151"/>
    </source>
</evidence>
<accession>W0RK86</accession>
<dbReference type="EMBL" id="CP007128">
    <property type="protein sequence ID" value="AHG89843.1"/>
    <property type="molecule type" value="Genomic_DNA"/>
</dbReference>
<dbReference type="HOGENOM" id="CLU_355185_0_0_0"/>
<dbReference type="Proteomes" id="UP000019151">
    <property type="component" value="Chromosome"/>
</dbReference>
<reference evidence="2 3" key="1">
    <citation type="journal article" date="2014" name="Genome Announc.">
        <title>Genome Sequence and Methylome of Soil Bacterium Gemmatirosa kalamazoonensis KBS708T, a Member of the Rarely Cultivated Gemmatimonadetes Phylum.</title>
        <authorList>
            <person name="Debruyn J.M."/>
            <person name="Radosevich M."/>
            <person name="Wommack K.E."/>
            <person name="Polson S.W."/>
            <person name="Hauser L.J."/>
            <person name="Fawaz M.N."/>
            <person name="Korlach J."/>
            <person name="Tsai Y.C."/>
        </authorList>
    </citation>
    <scope>NUCLEOTIDE SEQUENCE [LARGE SCALE GENOMIC DNA]</scope>
    <source>
        <strain evidence="2 3">KBS708</strain>
    </source>
</reference>